<evidence type="ECO:0000256" key="7">
    <source>
        <dbReference type="ARBA" id="ARBA00023065"/>
    </source>
</evidence>
<feature type="domain" description="Cation/H+ exchanger transmembrane" evidence="12">
    <location>
        <begin position="37"/>
        <end position="476"/>
    </location>
</feature>
<dbReference type="GO" id="GO:0016020">
    <property type="term" value="C:membrane"/>
    <property type="evidence" value="ECO:0007669"/>
    <property type="project" value="UniProtKB-SubCell"/>
</dbReference>
<dbReference type="EMBL" id="CACVBS010000053">
    <property type="protein sequence ID" value="CAA7266154.1"/>
    <property type="molecule type" value="Genomic_DNA"/>
</dbReference>
<dbReference type="InterPro" id="IPR038770">
    <property type="entry name" value="Na+/solute_symporter_sf"/>
</dbReference>
<comment type="subcellular location">
    <subcellularLocation>
        <location evidence="1">Membrane</location>
        <topology evidence="1">Multi-pass membrane protein</topology>
    </subcellularLocation>
</comment>
<evidence type="ECO:0000256" key="2">
    <source>
        <dbReference type="ARBA" id="ARBA00022448"/>
    </source>
</evidence>
<evidence type="ECO:0000256" key="5">
    <source>
        <dbReference type="ARBA" id="ARBA00022989"/>
    </source>
</evidence>
<evidence type="ECO:0000256" key="1">
    <source>
        <dbReference type="ARBA" id="ARBA00004141"/>
    </source>
</evidence>
<dbReference type="Proteomes" id="UP000467700">
    <property type="component" value="Unassembled WGS sequence"/>
</dbReference>
<feature type="transmembrane region" description="Helical" evidence="11">
    <location>
        <begin position="237"/>
        <end position="255"/>
    </location>
</feature>
<feature type="transmembrane region" description="Helical" evidence="11">
    <location>
        <begin position="45"/>
        <end position="64"/>
    </location>
</feature>
<evidence type="ECO:0000256" key="6">
    <source>
        <dbReference type="ARBA" id="ARBA00023053"/>
    </source>
</evidence>
<keyword evidence="3" id="KW-0050">Antiport</keyword>
<feature type="region of interest" description="Disordered" evidence="10">
    <location>
        <begin position="375"/>
        <end position="394"/>
    </location>
</feature>
<feature type="transmembrane region" description="Helical" evidence="11">
    <location>
        <begin position="460"/>
        <end position="482"/>
    </location>
</feature>
<dbReference type="PANTHER" id="PTHR43562">
    <property type="entry name" value="NAPA-TYPE SODIUM/HYDROGEN ANTIPORTER"/>
    <property type="match status" value="1"/>
</dbReference>
<dbReference type="GO" id="GO:1902600">
    <property type="term" value="P:proton transmembrane transport"/>
    <property type="evidence" value="ECO:0007669"/>
    <property type="project" value="InterPro"/>
</dbReference>
<evidence type="ECO:0000313" key="13">
    <source>
        <dbReference type="EMBL" id="CAA7266154.1"/>
    </source>
</evidence>
<dbReference type="AlphaFoldDB" id="A0A8S0VXI8"/>
<dbReference type="InterPro" id="IPR006153">
    <property type="entry name" value="Cation/H_exchanger_TM"/>
</dbReference>
<keyword evidence="8 11" id="KW-0472">Membrane</keyword>
<evidence type="ECO:0000313" key="14">
    <source>
        <dbReference type="Proteomes" id="UP000467700"/>
    </source>
</evidence>
<feature type="transmembrane region" description="Helical" evidence="11">
    <location>
        <begin position="315"/>
        <end position="338"/>
    </location>
</feature>
<feature type="transmembrane region" description="Helical" evidence="11">
    <location>
        <begin position="100"/>
        <end position="120"/>
    </location>
</feature>
<feature type="transmembrane region" description="Helical" evidence="11">
    <location>
        <begin position="163"/>
        <end position="182"/>
    </location>
</feature>
<evidence type="ECO:0000256" key="9">
    <source>
        <dbReference type="ARBA" id="ARBA00023201"/>
    </source>
</evidence>
<keyword evidence="7" id="KW-0406">Ion transport</keyword>
<dbReference type="GO" id="GO:0006814">
    <property type="term" value="P:sodium ion transport"/>
    <property type="evidence" value="ECO:0007669"/>
    <property type="project" value="UniProtKB-KW"/>
</dbReference>
<dbReference type="Gene3D" id="1.20.1530.20">
    <property type="match status" value="1"/>
</dbReference>
<feature type="transmembrane region" description="Helical" evidence="11">
    <location>
        <begin position="70"/>
        <end position="88"/>
    </location>
</feature>
<keyword evidence="2" id="KW-0813">Transport</keyword>
<evidence type="ECO:0000256" key="4">
    <source>
        <dbReference type="ARBA" id="ARBA00022692"/>
    </source>
</evidence>
<dbReference type="PANTHER" id="PTHR43562:SF3">
    <property type="entry name" value="SODIUM ION_PROTON EXCHANGER (EUROFUNG)"/>
    <property type="match status" value="1"/>
</dbReference>
<feature type="transmembrane region" description="Helical" evidence="11">
    <location>
        <begin position="20"/>
        <end position="38"/>
    </location>
</feature>
<sequence>MTDNISRIQVSYHPPHIPQLLAIAAYLYFLSFTSSLCGKIINAPLIGPLVVGIICGPVVAGLLPESTQQTFIDLGYIGLLLIVFEAGLTTDVSLLARNIWLSIAAALTGIAVPIGLSMALLEGAFKYGGKKAFAAGAALCSTSLGTTLALLTPDLKRTRVGCVLMGAALLDDVVGLVIAGIIPNIAASSASWQIIIRPVLVSLGFAALTPSLAFCLHRFLDTLPDRFQIMIYDSRTQLFLIVTTLFGFIAGSKYAGTSELFGAYLAGAFMAHVFSRPDPAVDTPPLFNEPSSSSYADTSNAMSTLQAHQKHLEPILVTFLGPIFFASIGAALPVGALFTANGSHQVVWRGIVYSVLMVLAKMVVGLCLLVWPEPGSKTPNTTQPAEAQEEDKDKVIVEPQPLETPTTNPPLPPTHKQSAALLGLAMVARGEIALIVAQLARPLLTEPFDPSTDTPDEEPLAVVIWAILVSTLGGAIGVGLLISSWKRRAR</sequence>
<feature type="transmembrane region" description="Helical" evidence="11">
    <location>
        <begin position="350"/>
        <end position="371"/>
    </location>
</feature>
<organism evidence="13 14">
    <name type="scientific">Cyclocybe aegerita</name>
    <name type="common">Black poplar mushroom</name>
    <name type="synonym">Agrocybe aegerita</name>
    <dbReference type="NCBI Taxonomy" id="1973307"/>
    <lineage>
        <taxon>Eukaryota</taxon>
        <taxon>Fungi</taxon>
        <taxon>Dikarya</taxon>
        <taxon>Basidiomycota</taxon>
        <taxon>Agaricomycotina</taxon>
        <taxon>Agaricomycetes</taxon>
        <taxon>Agaricomycetidae</taxon>
        <taxon>Agaricales</taxon>
        <taxon>Agaricineae</taxon>
        <taxon>Bolbitiaceae</taxon>
        <taxon>Cyclocybe</taxon>
    </lineage>
</organism>
<name>A0A8S0VXI8_CYCAE</name>
<dbReference type="Pfam" id="PF00999">
    <property type="entry name" value="Na_H_Exchanger"/>
    <property type="match status" value="1"/>
</dbReference>
<gene>
    <name evidence="13" type="ORF">AAE3_LOCUS8422</name>
</gene>
<proteinExistence type="predicted"/>
<feature type="transmembrane region" description="Helical" evidence="11">
    <location>
        <begin position="194"/>
        <end position="216"/>
    </location>
</feature>
<reference evidence="13 14" key="1">
    <citation type="submission" date="2020-01" db="EMBL/GenBank/DDBJ databases">
        <authorList>
            <person name="Gupta K D."/>
        </authorList>
    </citation>
    <scope>NUCLEOTIDE SEQUENCE [LARGE SCALE GENOMIC DNA]</scope>
</reference>
<keyword evidence="14" id="KW-1185">Reference proteome</keyword>
<keyword evidence="9" id="KW-0739">Sodium transport</keyword>
<dbReference type="OrthoDB" id="1288932at2759"/>
<comment type="caution">
    <text evidence="13">The sequence shown here is derived from an EMBL/GenBank/DDBJ whole genome shotgun (WGS) entry which is preliminary data.</text>
</comment>
<evidence type="ECO:0000256" key="11">
    <source>
        <dbReference type="SAM" id="Phobius"/>
    </source>
</evidence>
<protein>
    <recommendedName>
        <fullName evidence="12">Cation/H+ exchanger transmembrane domain-containing protein</fullName>
    </recommendedName>
</protein>
<evidence type="ECO:0000259" key="12">
    <source>
        <dbReference type="Pfam" id="PF00999"/>
    </source>
</evidence>
<dbReference type="GO" id="GO:0015297">
    <property type="term" value="F:antiporter activity"/>
    <property type="evidence" value="ECO:0007669"/>
    <property type="project" value="UniProtKB-KW"/>
</dbReference>
<evidence type="ECO:0000256" key="8">
    <source>
        <dbReference type="ARBA" id="ARBA00023136"/>
    </source>
</evidence>
<keyword evidence="5 11" id="KW-1133">Transmembrane helix</keyword>
<evidence type="ECO:0000256" key="10">
    <source>
        <dbReference type="SAM" id="MobiDB-lite"/>
    </source>
</evidence>
<keyword evidence="6" id="KW-0915">Sodium</keyword>
<accession>A0A8S0VXI8</accession>
<feature type="transmembrane region" description="Helical" evidence="11">
    <location>
        <begin position="132"/>
        <end position="151"/>
    </location>
</feature>
<evidence type="ECO:0000256" key="3">
    <source>
        <dbReference type="ARBA" id="ARBA00022449"/>
    </source>
</evidence>
<keyword evidence="4 11" id="KW-0812">Transmembrane</keyword>